<evidence type="ECO:0000256" key="1">
    <source>
        <dbReference type="SAM" id="MobiDB-lite"/>
    </source>
</evidence>
<gene>
    <name evidence="2" type="ORF">TGDOM2_244080</name>
</gene>
<dbReference type="AlphaFoldDB" id="A0A086JM14"/>
<dbReference type="EMBL" id="AHZU02001356">
    <property type="protein sequence ID" value="KFG33182.1"/>
    <property type="molecule type" value="Genomic_DNA"/>
</dbReference>
<accession>A0A086JM14</accession>
<dbReference type="VEuPathDB" id="ToxoDB:TGDOM2_244080"/>
<feature type="compositionally biased region" description="Low complexity" evidence="1">
    <location>
        <begin position="138"/>
        <end position="175"/>
    </location>
</feature>
<feature type="region of interest" description="Disordered" evidence="1">
    <location>
        <begin position="101"/>
        <end position="120"/>
    </location>
</feature>
<organism evidence="2 3">
    <name type="scientific">Toxoplasma gondii GAB2-2007-GAL-DOM2</name>
    <dbReference type="NCBI Taxonomy" id="1130820"/>
    <lineage>
        <taxon>Eukaryota</taxon>
        <taxon>Sar</taxon>
        <taxon>Alveolata</taxon>
        <taxon>Apicomplexa</taxon>
        <taxon>Conoidasida</taxon>
        <taxon>Coccidia</taxon>
        <taxon>Eucoccidiorida</taxon>
        <taxon>Eimeriorina</taxon>
        <taxon>Sarcocystidae</taxon>
        <taxon>Toxoplasma</taxon>
    </lineage>
</organism>
<feature type="region of interest" description="Disordered" evidence="1">
    <location>
        <begin position="129"/>
        <end position="196"/>
    </location>
</feature>
<feature type="region of interest" description="Disordered" evidence="1">
    <location>
        <begin position="63"/>
        <end position="87"/>
    </location>
</feature>
<proteinExistence type="predicted"/>
<name>A0A086JM14_TOXGO</name>
<feature type="compositionally biased region" description="Low complexity" evidence="1">
    <location>
        <begin position="66"/>
        <end position="87"/>
    </location>
</feature>
<evidence type="ECO:0000313" key="3">
    <source>
        <dbReference type="Proteomes" id="UP000028837"/>
    </source>
</evidence>
<comment type="caution">
    <text evidence="2">The sequence shown here is derived from an EMBL/GenBank/DDBJ whole genome shotgun (WGS) entry which is preliminary data.</text>
</comment>
<dbReference type="PROSITE" id="PS51257">
    <property type="entry name" value="PROKAR_LIPOPROTEIN"/>
    <property type="match status" value="1"/>
</dbReference>
<protein>
    <submittedName>
        <fullName evidence="2">Uncharacterized protein</fullName>
    </submittedName>
</protein>
<evidence type="ECO:0000313" key="2">
    <source>
        <dbReference type="EMBL" id="KFG33182.1"/>
    </source>
</evidence>
<sequence length="376" mass="39679">MCISGRTKGEFSTMASPAPAIPFLICFSISCFLFVDSVDARSAAGETLRFHSDAVPADLLPQQRKLSSSPLSPPSSSSFLSLPSSSSSSVASSLRRLSDVRSGVETKGQFPQGPSTSREKHLAFQEIKTSGVTQMRQLSSSRSLPVSRSTLSLSTHSAGPPSSVSSHLSPAASFSPLPPHTPQVSPSGPRTPPALVQLQGAPAFSGQLGSGVDLMPDSEEDISIMPNCMFYSSYAGSCIPGAAHSPCRYCRAKQFSGLYGAAQCPSFLSFPPELQALYRWRITPAKRSRVKGWTDELVCVVEKTQVADQMQMQMNQSASEAAVRASMPAAGFAAGPSPFVNPYAFSQALPSVHADTASLFSVSLAFLASALTLLKS</sequence>
<reference evidence="2 3" key="1">
    <citation type="submission" date="2014-02" db="EMBL/GenBank/DDBJ databases">
        <authorList>
            <person name="Sibley D."/>
            <person name="Venepally P."/>
            <person name="Karamycheva S."/>
            <person name="Hadjithomas M."/>
            <person name="Khan A."/>
            <person name="Brunk B."/>
            <person name="Roos D."/>
            <person name="Caler E."/>
            <person name="Lorenzi H."/>
        </authorList>
    </citation>
    <scope>NUCLEOTIDE SEQUENCE [LARGE SCALE GENOMIC DNA]</scope>
    <source>
        <strain evidence="2 3">GAB2-2007-GAL-DOM2</strain>
    </source>
</reference>
<dbReference type="OrthoDB" id="333286at2759"/>
<dbReference type="Proteomes" id="UP000028837">
    <property type="component" value="Unassembled WGS sequence"/>
</dbReference>